<feature type="region of interest" description="Disordered" evidence="2">
    <location>
        <begin position="394"/>
        <end position="432"/>
    </location>
</feature>
<feature type="coiled-coil region" evidence="1">
    <location>
        <begin position="227"/>
        <end position="254"/>
    </location>
</feature>
<dbReference type="Proteomes" id="UP000580250">
    <property type="component" value="Unassembled WGS sequence"/>
</dbReference>
<feature type="region of interest" description="Disordered" evidence="2">
    <location>
        <begin position="93"/>
        <end position="147"/>
    </location>
</feature>
<name>A0A6V7X5Y5_MELEN</name>
<comment type="caution">
    <text evidence="3">The sequence shown here is derived from an EMBL/GenBank/DDBJ whole genome shotgun (WGS) entry which is preliminary data.</text>
</comment>
<evidence type="ECO:0000313" key="3">
    <source>
        <dbReference type="EMBL" id="CAD2194582.1"/>
    </source>
</evidence>
<feature type="compositionally biased region" description="Basic residues" evidence="2">
    <location>
        <begin position="419"/>
        <end position="432"/>
    </location>
</feature>
<dbReference type="GO" id="GO:1905515">
    <property type="term" value="P:non-motile cilium assembly"/>
    <property type="evidence" value="ECO:0007669"/>
    <property type="project" value="TreeGrafter"/>
</dbReference>
<dbReference type="InterPro" id="IPR031139">
    <property type="entry name" value="RPGRIP1_fam"/>
</dbReference>
<dbReference type="EMBL" id="CAJEWN010001127">
    <property type="protein sequence ID" value="CAD2194582.1"/>
    <property type="molecule type" value="Genomic_DNA"/>
</dbReference>
<protein>
    <submittedName>
        <fullName evidence="3">Uncharacterized protein</fullName>
    </submittedName>
</protein>
<evidence type="ECO:0000256" key="1">
    <source>
        <dbReference type="SAM" id="Coils"/>
    </source>
</evidence>
<dbReference type="PANTHER" id="PTHR14240:SF1">
    <property type="entry name" value="PROTEIN FANTOM-RELATED"/>
    <property type="match status" value="1"/>
</dbReference>
<proteinExistence type="predicted"/>
<reference evidence="3 4" key="1">
    <citation type="submission" date="2020-08" db="EMBL/GenBank/DDBJ databases">
        <authorList>
            <person name="Koutsovoulos G."/>
            <person name="Danchin GJ E."/>
        </authorList>
    </citation>
    <scope>NUCLEOTIDE SEQUENCE [LARGE SCALE GENOMIC DNA]</scope>
</reference>
<evidence type="ECO:0000313" key="4">
    <source>
        <dbReference type="Proteomes" id="UP000580250"/>
    </source>
</evidence>
<gene>
    <name evidence="3" type="ORF">MENT_LOCUS47607</name>
</gene>
<organism evidence="3 4">
    <name type="scientific">Meloidogyne enterolobii</name>
    <name type="common">Root-knot nematode worm</name>
    <name type="synonym">Meloidogyne mayaguensis</name>
    <dbReference type="NCBI Taxonomy" id="390850"/>
    <lineage>
        <taxon>Eukaryota</taxon>
        <taxon>Metazoa</taxon>
        <taxon>Ecdysozoa</taxon>
        <taxon>Nematoda</taxon>
        <taxon>Chromadorea</taxon>
        <taxon>Rhabditida</taxon>
        <taxon>Tylenchina</taxon>
        <taxon>Tylenchomorpha</taxon>
        <taxon>Tylenchoidea</taxon>
        <taxon>Meloidogynidae</taxon>
        <taxon>Meloidogyninae</taxon>
        <taxon>Meloidogyne</taxon>
    </lineage>
</organism>
<feature type="compositionally biased region" description="Polar residues" evidence="2">
    <location>
        <begin position="105"/>
        <end position="147"/>
    </location>
</feature>
<accession>A0A6V7X5Y5</accession>
<keyword evidence="1" id="KW-0175">Coiled coil</keyword>
<dbReference type="AlphaFoldDB" id="A0A6V7X5Y5"/>
<dbReference type="GO" id="GO:0035869">
    <property type="term" value="C:ciliary transition zone"/>
    <property type="evidence" value="ECO:0007669"/>
    <property type="project" value="TreeGrafter"/>
</dbReference>
<dbReference type="PANTHER" id="PTHR14240">
    <property type="entry name" value="RETINITIS PIGMENTOSA GTPASE REGULATOR-INTERACTING PROTEIN"/>
    <property type="match status" value="1"/>
</dbReference>
<sequence>MPLRAQIERWSRNELEEHFHKVSDEVRALKQNNQKMQKEIKIINGRINAGVGIESRAQIKQNNNEYEGLERSNKVLSQKLKVLKHQLLNYSTTTPYQNKAHPNILGSSRPSTAQLPLNTKQKIQQRKTNFGRQRPKSSTIESQKNQNSEIFNDDKLIKNEDNTIEMIDNNSVLPTKIYEEWKTEQPIVQRRNEFKMDIQNFDVSDEWDKNNRLREITKQNRTIIAENEDLRFSLEKSEKKLSTLSKEYDKLAVELTNARNGYQSQTESLSSFREEIQRKAENSSKNAQISDRELNILREEYRTIKSAYDKIIARSLQEENNGKKTLDELSRLRSELQQINSDSESERNQFKQKINKLKLQNEQLEKELIEKEKNYFDNNNKIKNNYLIENEKKQMEKQNNNINDNDDEEEKEENNNKLTTKKPTTKPKKIHY</sequence>
<evidence type="ECO:0000256" key="2">
    <source>
        <dbReference type="SAM" id="MobiDB-lite"/>
    </source>
</evidence>
<dbReference type="OrthoDB" id="5852942at2759"/>
<feature type="coiled-coil region" evidence="1">
    <location>
        <begin position="12"/>
        <end position="86"/>
    </location>
</feature>